<protein>
    <recommendedName>
        <fullName evidence="4">Adhesin domain-containing protein</fullName>
    </recommendedName>
</protein>
<accession>A0ABP9EMD3</accession>
<sequence length="295" mass="31295">MDIRSRLTRLLISLGLLGLLTACGINNSPANFSGTQSLNHDYDSPIVLNVTTTNGAISVTAAQQKEIAIVAKFRTISQERLDNSSVRVTNDANGNLMIDVNWADGKRENNESVSFDIALPATAGLRLRTNNGRLSSHNLSGSADLKTSNGTIEVQRHQGDLKSHTSNGRITLSDIDGNIDASTSNGRITIVNATAEVKAKTSNQSIKIQLADGASGPITANTSNGSVDFTLSEAFRGHLAMRTSNGAIRLEDLGAVQVVRLDKNKAELKFGEGGSHSTIKTSNGSIRLHPAPKPQ</sequence>
<feature type="compositionally biased region" description="Polar residues" evidence="1">
    <location>
        <begin position="275"/>
        <end position="285"/>
    </location>
</feature>
<keyword evidence="3" id="KW-1185">Reference proteome</keyword>
<reference evidence="3" key="1">
    <citation type="journal article" date="2019" name="Int. J. Syst. Evol. Microbiol.">
        <title>The Global Catalogue of Microorganisms (GCM) 10K type strain sequencing project: providing services to taxonomists for standard genome sequencing and annotation.</title>
        <authorList>
            <consortium name="The Broad Institute Genomics Platform"/>
            <consortium name="The Broad Institute Genome Sequencing Center for Infectious Disease"/>
            <person name="Wu L."/>
            <person name="Ma J."/>
        </authorList>
    </citation>
    <scope>NUCLEOTIDE SEQUENCE [LARGE SCALE GENOMIC DNA]</scope>
    <source>
        <strain evidence="3">JCM 18401</strain>
    </source>
</reference>
<name>A0ABP9EMD3_9GAMM</name>
<gene>
    <name evidence="2" type="ORF">GCM10023333_16480</name>
</gene>
<evidence type="ECO:0008006" key="4">
    <source>
        <dbReference type="Google" id="ProtNLM"/>
    </source>
</evidence>
<dbReference type="PROSITE" id="PS51257">
    <property type="entry name" value="PROKAR_LIPOPROTEIN"/>
    <property type="match status" value="1"/>
</dbReference>
<organism evidence="2 3">
    <name type="scientific">Ferrimonas pelagia</name>
    <dbReference type="NCBI Taxonomy" id="1177826"/>
    <lineage>
        <taxon>Bacteria</taxon>
        <taxon>Pseudomonadati</taxon>
        <taxon>Pseudomonadota</taxon>
        <taxon>Gammaproteobacteria</taxon>
        <taxon>Alteromonadales</taxon>
        <taxon>Ferrimonadaceae</taxon>
        <taxon>Ferrimonas</taxon>
    </lineage>
</organism>
<comment type="caution">
    <text evidence="2">The sequence shown here is derived from an EMBL/GenBank/DDBJ whole genome shotgun (WGS) entry which is preliminary data.</text>
</comment>
<evidence type="ECO:0000256" key="1">
    <source>
        <dbReference type="SAM" id="MobiDB-lite"/>
    </source>
</evidence>
<proteinExistence type="predicted"/>
<dbReference type="RefSeq" id="WP_345334876.1">
    <property type="nucleotide sequence ID" value="NZ_BAABJZ010000023.1"/>
</dbReference>
<evidence type="ECO:0000313" key="3">
    <source>
        <dbReference type="Proteomes" id="UP001499988"/>
    </source>
</evidence>
<dbReference type="Proteomes" id="UP001499988">
    <property type="component" value="Unassembled WGS sequence"/>
</dbReference>
<feature type="region of interest" description="Disordered" evidence="1">
    <location>
        <begin position="272"/>
        <end position="295"/>
    </location>
</feature>
<evidence type="ECO:0000313" key="2">
    <source>
        <dbReference type="EMBL" id="GAA4882911.1"/>
    </source>
</evidence>
<dbReference type="EMBL" id="BAABJZ010000023">
    <property type="protein sequence ID" value="GAA4882911.1"/>
    <property type="molecule type" value="Genomic_DNA"/>
</dbReference>